<dbReference type="InterPro" id="IPR001647">
    <property type="entry name" value="HTH_TetR"/>
</dbReference>
<dbReference type="InterPro" id="IPR013573">
    <property type="entry name" value="Tscrpt_reg_YcdC_C"/>
</dbReference>
<dbReference type="HOGENOM" id="CLU_069356_1_0_5"/>
<dbReference type="Gene3D" id="1.10.10.60">
    <property type="entry name" value="Homeodomain-like"/>
    <property type="match status" value="1"/>
</dbReference>
<sequence length="235" mass="26567">MQNRRADPGLERAERVDQTVEHSGTEPPHGDRQPTRIQAINREIILDAALDVFSVNGFRGSTVDQIAVRAKMSKPNLLYYFRRKQDIYRAVLEHTLDDWLAPLEAMNADGDPIEELRRYITAKLAMSEDNPAASRLFANEVLAGAPVVGDFLATRLKQLVDVKARVIRDWVDRGQLAPVDPYHLIFMIWATTQHYADFDVQIRAIVGRQVDAPGFREQTAQAVLTVVLNGIRPRD</sequence>
<dbReference type="EMBL" id="AAPJ01000001">
    <property type="protein sequence ID" value="EAS51735.1"/>
    <property type="molecule type" value="Genomic_DNA"/>
</dbReference>
<dbReference type="PRINTS" id="PR00455">
    <property type="entry name" value="HTHTETR"/>
</dbReference>
<dbReference type="InterPro" id="IPR036271">
    <property type="entry name" value="Tet_transcr_reg_TetR-rel_C_sf"/>
</dbReference>
<dbReference type="GO" id="GO:0003700">
    <property type="term" value="F:DNA-binding transcription factor activity"/>
    <property type="evidence" value="ECO:0007669"/>
    <property type="project" value="TreeGrafter"/>
</dbReference>
<evidence type="ECO:0000313" key="6">
    <source>
        <dbReference type="Proteomes" id="UP000000321"/>
    </source>
</evidence>
<dbReference type="Pfam" id="PF00440">
    <property type="entry name" value="TetR_N"/>
    <property type="match status" value="1"/>
</dbReference>
<dbReference type="Proteomes" id="UP000000321">
    <property type="component" value="Unassembled WGS sequence"/>
</dbReference>
<organism evidence="5 6">
    <name type="scientific">Aurantimonas manganoxydans (strain ATCC BAA-1229 / DSM 21871 / SI85-9A1)</name>
    <dbReference type="NCBI Taxonomy" id="287752"/>
    <lineage>
        <taxon>Bacteria</taxon>
        <taxon>Pseudomonadati</taxon>
        <taxon>Pseudomonadota</taxon>
        <taxon>Alphaproteobacteria</taxon>
        <taxon>Hyphomicrobiales</taxon>
        <taxon>Aurantimonadaceae</taxon>
        <taxon>Aurantimonas</taxon>
    </lineage>
</organism>
<dbReference type="InterPro" id="IPR009057">
    <property type="entry name" value="Homeodomain-like_sf"/>
</dbReference>
<name>Q1YLJ6_AURMS</name>
<dbReference type="InterPro" id="IPR050109">
    <property type="entry name" value="HTH-type_TetR-like_transc_reg"/>
</dbReference>
<dbReference type="SUPFAM" id="SSF48498">
    <property type="entry name" value="Tetracyclin repressor-like, C-terminal domain"/>
    <property type="match status" value="1"/>
</dbReference>
<dbReference type="Pfam" id="PF08362">
    <property type="entry name" value="TetR_C_3"/>
    <property type="match status" value="1"/>
</dbReference>
<comment type="caution">
    <text evidence="5">The sequence shown here is derived from an EMBL/GenBank/DDBJ whole genome shotgun (WGS) entry which is preliminary data.</text>
</comment>
<dbReference type="PROSITE" id="PS50977">
    <property type="entry name" value="HTH_TETR_2"/>
    <property type="match status" value="1"/>
</dbReference>
<dbReference type="SUPFAM" id="SSF46689">
    <property type="entry name" value="Homeodomain-like"/>
    <property type="match status" value="1"/>
</dbReference>
<dbReference type="PANTHER" id="PTHR30055">
    <property type="entry name" value="HTH-TYPE TRANSCRIPTIONAL REGULATOR RUTR"/>
    <property type="match status" value="1"/>
</dbReference>
<reference evidence="5 6" key="1">
    <citation type="journal article" date="2008" name="Appl. Environ. Microbiol.">
        <title>Genomic insights into Mn(II) oxidation by the marine alphaproteobacterium Aurantimonas sp. strain SI85-9A1.</title>
        <authorList>
            <person name="Dick G.J."/>
            <person name="Podell S."/>
            <person name="Johnson H.A."/>
            <person name="Rivera-Espinoza Y."/>
            <person name="Bernier-Latmani R."/>
            <person name="McCarthy J.K."/>
            <person name="Torpey J.W."/>
            <person name="Clement B.G."/>
            <person name="Gaasterland T."/>
            <person name="Tebo B.M."/>
        </authorList>
    </citation>
    <scope>NUCLEOTIDE SEQUENCE [LARGE SCALE GENOMIC DNA]</scope>
    <source>
        <strain evidence="5 6">SI85-9A1</strain>
    </source>
</reference>
<dbReference type="GO" id="GO:0045892">
    <property type="term" value="P:negative regulation of DNA-templated transcription"/>
    <property type="evidence" value="ECO:0007669"/>
    <property type="project" value="InterPro"/>
</dbReference>
<dbReference type="Gene3D" id="1.10.357.10">
    <property type="entry name" value="Tetracycline Repressor, domain 2"/>
    <property type="match status" value="1"/>
</dbReference>
<keyword evidence="6" id="KW-1185">Reference proteome</keyword>
<feature type="compositionally biased region" description="Basic and acidic residues" evidence="3">
    <location>
        <begin position="1"/>
        <end position="34"/>
    </location>
</feature>
<evidence type="ECO:0000256" key="2">
    <source>
        <dbReference type="PROSITE-ProRule" id="PRU00335"/>
    </source>
</evidence>
<accession>Q1YLJ6</accession>
<dbReference type="GO" id="GO:0000976">
    <property type="term" value="F:transcription cis-regulatory region binding"/>
    <property type="evidence" value="ECO:0007669"/>
    <property type="project" value="TreeGrafter"/>
</dbReference>
<evidence type="ECO:0000256" key="1">
    <source>
        <dbReference type="ARBA" id="ARBA00023125"/>
    </source>
</evidence>
<feature type="region of interest" description="Disordered" evidence="3">
    <location>
        <begin position="1"/>
        <end position="35"/>
    </location>
</feature>
<proteinExistence type="predicted"/>
<feature type="DNA-binding region" description="H-T-H motif" evidence="2">
    <location>
        <begin position="62"/>
        <end position="81"/>
    </location>
</feature>
<dbReference type="PANTHER" id="PTHR30055:SF196">
    <property type="entry name" value="HTH-TYPE TRANSCRIPTIONAL REGULATOR RUTR"/>
    <property type="match status" value="1"/>
</dbReference>
<keyword evidence="1 2" id="KW-0238">DNA-binding</keyword>
<evidence type="ECO:0000256" key="3">
    <source>
        <dbReference type="SAM" id="MobiDB-lite"/>
    </source>
</evidence>
<protein>
    <submittedName>
        <fullName evidence="5">Transcriptional regulator, TetR/AcrR family</fullName>
    </submittedName>
</protein>
<gene>
    <name evidence="5" type="ORF">SI859A1_02551</name>
</gene>
<evidence type="ECO:0000259" key="4">
    <source>
        <dbReference type="PROSITE" id="PS50977"/>
    </source>
</evidence>
<dbReference type="AlphaFoldDB" id="Q1YLJ6"/>
<feature type="domain" description="HTH tetR-type" evidence="4">
    <location>
        <begin position="39"/>
        <end position="99"/>
    </location>
</feature>
<dbReference type="BioCyc" id="AURANTIMONAS:SI859A1_02551-MONOMER"/>
<evidence type="ECO:0000313" key="5">
    <source>
        <dbReference type="EMBL" id="EAS51735.1"/>
    </source>
</evidence>